<dbReference type="GO" id="GO:0016485">
    <property type="term" value="P:protein processing"/>
    <property type="evidence" value="ECO:0007669"/>
    <property type="project" value="TreeGrafter"/>
</dbReference>
<keyword evidence="11" id="KW-1185">Reference proteome</keyword>
<dbReference type="PANTHER" id="PTHR11733:SF211">
    <property type="entry name" value="OLIGOPEPTIDASE LIPOPROTEIN M13 FAMILY"/>
    <property type="match status" value="1"/>
</dbReference>
<dbReference type="Pfam" id="PF01431">
    <property type="entry name" value="Peptidase_M13"/>
    <property type="match status" value="1"/>
</dbReference>
<evidence type="ECO:0000259" key="8">
    <source>
        <dbReference type="Pfam" id="PF01431"/>
    </source>
</evidence>
<feature type="domain" description="Peptidase M13 N-terminal" evidence="9">
    <location>
        <begin position="58"/>
        <end position="442"/>
    </location>
</feature>
<accession>A0A318JMF5</accession>
<dbReference type="GO" id="GO:0005886">
    <property type="term" value="C:plasma membrane"/>
    <property type="evidence" value="ECO:0007669"/>
    <property type="project" value="TreeGrafter"/>
</dbReference>
<evidence type="ECO:0000313" key="10">
    <source>
        <dbReference type="EMBL" id="PXX45151.1"/>
    </source>
</evidence>
<name>A0A318JMF5_9BURK</name>
<evidence type="ECO:0000256" key="4">
    <source>
        <dbReference type="ARBA" id="ARBA00022801"/>
    </source>
</evidence>
<dbReference type="CDD" id="cd08662">
    <property type="entry name" value="M13"/>
    <property type="match status" value="1"/>
</dbReference>
<comment type="caution">
    <text evidence="10">The sequence shown here is derived from an EMBL/GenBank/DDBJ whole genome shotgun (WGS) entry which is preliminary data.</text>
</comment>
<evidence type="ECO:0000256" key="6">
    <source>
        <dbReference type="ARBA" id="ARBA00023049"/>
    </source>
</evidence>
<keyword evidence="2" id="KW-0645">Protease</keyword>
<evidence type="ECO:0000259" key="9">
    <source>
        <dbReference type="Pfam" id="PF05649"/>
    </source>
</evidence>
<dbReference type="InterPro" id="IPR042089">
    <property type="entry name" value="Peptidase_M13_dom_2"/>
</dbReference>
<feature type="chain" id="PRO_5016257681" evidence="7">
    <location>
        <begin position="32"/>
        <end position="695"/>
    </location>
</feature>
<dbReference type="PRINTS" id="PR00786">
    <property type="entry name" value="NEPRILYSIN"/>
</dbReference>
<comment type="cofactor">
    <cofactor evidence="1">
        <name>Zn(2+)</name>
        <dbReference type="ChEBI" id="CHEBI:29105"/>
    </cofactor>
</comment>
<keyword evidence="5" id="KW-0862">Zinc</keyword>
<dbReference type="PANTHER" id="PTHR11733">
    <property type="entry name" value="ZINC METALLOPROTEASE FAMILY M13 NEPRILYSIN-RELATED"/>
    <property type="match status" value="1"/>
</dbReference>
<dbReference type="InterPro" id="IPR000718">
    <property type="entry name" value="Peptidase_M13"/>
</dbReference>
<dbReference type="InterPro" id="IPR008753">
    <property type="entry name" value="Peptidase_M13_N"/>
</dbReference>
<dbReference type="Gene3D" id="1.10.1380.10">
    <property type="entry name" value="Neutral endopeptidase , domain2"/>
    <property type="match status" value="1"/>
</dbReference>
<feature type="domain" description="Peptidase M13 C-terminal" evidence="8">
    <location>
        <begin position="494"/>
        <end position="692"/>
    </location>
</feature>
<organism evidence="10 11">
    <name type="scientific">Undibacterium pigrum</name>
    <dbReference type="NCBI Taxonomy" id="401470"/>
    <lineage>
        <taxon>Bacteria</taxon>
        <taxon>Pseudomonadati</taxon>
        <taxon>Pseudomonadota</taxon>
        <taxon>Betaproteobacteria</taxon>
        <taxon>Burkholderiales</taxon>
        <taxon>Oxalobacteraceae</taxon>
        <taxon>Undibacterium</taxon>
    </lineage>
</organism>
<keyword evidence="4" id="KW-0378">Hydrolase</keyword>
<evidence type="ECO:0000256" key="2">
    <source>
        <dbReference type="ARBA" id="ARBA00022670"/>
    </source>
</evidence>
<feature type="signal peptide" evidence="7">
    <location>
        <begin position="1"/>
        <end position="31"/>
    </location>
</feature>
<evidence type="ECO:0000256" key="1">
    <source>
        <dbReference type="ARBA" id="ARBA00001947"/>
    </source>
</evidence>
<dbReference type="RefSeq" id="WP_211324207.1">
    <property type="nucleotide sequence ID" value="NZ_QJKB01000002.1"/>
</dbReference>
<dbReference type="Pfam" id="PF05649">
    <property type="entry name" value="Peptidase_M13_N"/>
    <property type="match status" value="1"/>
</dbReference>
<dbReference type="PROSITE" id="PS51885">
    <property type="entry name" value="NEPRILYSIN"/>
    <property type="match status" value="1"/>
</dbReference>
<dbReference type="AlphaFoldDB" id="A0A318JMF5"/>
<gene>
    <name evidence="10" type="ORF">DFR42_102364</name>
</gene>
<dbReference type="InterPro" id="IPR024079">
    <property type="entry name" value="MetalloPept_cat_dom_sf"/>
</dbReference>
<protein>
    <submittedName>
        <fullName evidence="10">Endothelin-converting enzyme</fullName>
    </submittedName>
</protein>
<dbReference type="GO" id="GO:0004222">
    <property type="term" value="F:metalloendopeptidase activity"/>
    <property type="evidence" value="ECO:0007669"/>
    <property type="project" value="InterPro"/>
</dbReference>
<dbReference type="Proteomes" id="UP000247792">
    <property type="component" value="Unassembled WGS sequence"/>
</dbReference>
<evidence type="ECO:0000256" key="5">
    <source>
        <dbReference type="ARBA" id="ARBA00022833"/>
    </source>
</evidence>
<dbReference type="GO" id="GO:0046872">
    <property type="term" value="F:metal ion binding"/>
    <property type="evidence" value="ECO:0007669"/>
    <property type="project" value="UniProtKB-KW"/>
</dbReference>
<dbReference type="EMBL" id="QJKB01000002">
    <property type="protein sequence ID" value="PXX45151.1"/>
    <property type="molecule type" value="Genomic_DNA"/>
</dbReference>
<dbReference type="Gene3D" id="3.40.390.10">
    <property type="entry name" value="Collagenase (Catalytic Domain)"/>
    <property type="match status" value="1"/>
</dbReference>
<sequence length="695" mass="76907">MKKTKFVLKPVASVCLQVMLSVPLMHSMAHAADAPSAAATRPASSVKKETGMDTSVAPGDDFNRYANGGWEKTAVIPDDKVAVGIFDVLVEESDAKVLKIIEQATRAEAGSATRKIGDFYASYLNIDAINQRGLAPLQAEMQSIAEIKDKAGLAAYLGKHLRADVDPINATNVFTENLFGLWVSQGFHDHTKYMPYLLQGGLGLPDREYYLSSSPRMAEIRKNYLAHITATLKLINVPDAEQAARRVFDLEVLIAKGHANREATSDVLKADNTWTLADFNKKAAGLDWTVYFKAAGLDGQGKFIIWHPTALKASSALVKNTALASWQDYLRFHAINQRSTVLPQAFFDQRFKFYSALSGAKAPQPRWKYAVTATNNALGEEVGKLYVAENFSAESKTRINGMVSNILAAFGERVQALKWMTPATKQEALAKIKATYVGVGYPDKWRDYSGLVVDASDAYGNRERSQEFEYRRALAKFGQPVDVTEWCMNPQLVNAVNMPLQNAINFPAAYLQSPNFDLAASDATNYGALGATIGHEISHSFDNSGAMFDSKGELRNWWSKADLAHFKTSSKALIAQFNQYKAFPDLSINGAQTLGENIADLAGLMAAYDAYRVSMKQKGQAITKEDEQEFFLAYARSWRGKMRDETLRTAVITNEHAPGQYRVLTVRNLDAWYDAFAVQPGQKLYLAPKDRVKVW</sequence>
<keyword evidence="7" id="KW-0732">Signal</keyword>
<keyword evidence="6" id="KW-0482">Metalloprotease</keyword>
<evidence type="ECO:0000313" key="11">
    <source>
        <dbReference type="Proteomes" id="UP000247792"/>
    </source>
</evidence>
<dbReference type="InterPro" id="IPR018497">
    <property type="entry name" value="Peptidase_M13_C"/>
</dbReference>
<reference evidence="10 11" key="1">
    <citation type="submission" date="2018-05" db="EMBL/GenBank/DDBJ databases">
        <title>Genomic Encyclopedia of Type Strains, Phase IV (KMG-IV): sequencing the most valuable type-strain genomes for metagenomic binning, comparative biology and taxonomic classification.</title>
        <authorList>
            <person name="Goeker M."/>
        </authorList>
    </citation>
    <scope>NUCLEOTIDE SEQUENCE [LARGE SCALE GENOMIC DNA]</scope>
    <source>
        <strain evidence="10 11">DSM 19792</strain>
    </source>
</reference>
<dbReference type="SUPFAM" id="SSF55486">
    <property type="entry name" value="Metalloproteases ('zincins'), catalytic domain"/>
    <property type="match status" value="1"/>
</dbReference>
<evidence type="ECO:0000256" key="3">
    <source>
        <dbReference type="ARBA" id="ARBA00022723"/>
    </source>
</evidence>
<proteinExistence type="predicted"/>
<keyword evidence="3" id="KW-0479">Metal-binding</keyword>
<evidence type="ECO:0000256" key="7">
    <source>
        <dbReference type="SAM" id="SignalP"/>
    </source>
</evidence>